<proteinExistence type="predicted"/>
<evidence type="ECO:0008006" key="3">
    <source>
        <dbReference type="Google" id="ProtNLM"/>
    </source>
</evidence>
<comment type="caution">
    <text evidence="1">The sequence shown here is derived from an EMBL/GenBank/DDBJ whole genome shotgun (WGS) entry which is preliminary data.</text>
</comment>
<dbReference type="Proteomes" id="UP000192491">
    <property type="component" value="Unassembled WGS sequence"/>
</dbReference>
<protein>
    <recommendedName>
        <fullName evidence="3">Lipoprotein</fullName>
    </recommendedName>
</protein>
<evidence type="ECO:0000313" key="2">
    <source>
        <dbReference type="Proteomes" id="UP000192491"/>
    </source>
</evidence>
<accession>A0A1Y1QAA2</accession>
<name>A0A1Y1QAA2_9GAMM</name>
<organism evidence="1 2">
    <name type="scientific">Thiothrix lacustris</name>
    <dbReference type="NCBI Taxonomy" id="525917"/>
    <lineage>
        <taxon>Bacteria</taxon>
        <taxon>Pseudomonadati</taxon>
        <taxon>Pseudomonadota</taxon>
        <taxon>Gammaproteobacteria</taxon>
        <taxon>Thiotrichales</taxon>
        <taxon>Thiotrichaceae</taxon>
        <taxon>Thiothrix</taxon>
    </lineage>
</organism>
<evidence type="ECO:0000313" key="1">
    <source>
        <dbReference type="EMBL" id="OQX01321.1"/>
    </source>
</evidence>
<gene>
    <name evidence="1" type="ORF">BWK73_46490</name>
</gene>
<sequence length="207" mass="21934">MKTNITVIVMATALIGTGCTPIPAKMAVSDTEMQTLRGKTLHINQSDTSDFVLETSTQNVASLVAFGAIGAAVSASISIGRGKNALTTAGIEDPAKTIEANIIKELAKYQPASTQAYTTQTAPTEDVDLDVKTAGWSTPYTPNGYGINYSAAMKLTDKKNKILAQAGCEYKTDSTLAVSYEKITADQGTWLKTEVGKAVDYCSDMML</sequence>
<reference evidence="1 2" key="1">
    <citation type="submission" date="2017-01" db="EMBL/GenBank/DDBJ databases">
        <title>Novel large sulfur bacteria in the metagenomes of groundwater-fed chemosynthetic microbial mats in the Lake Huron basin.</title>
        <authorList>
            <person name="Sharrar A.M."/>
            <person name="Flood B.E."/>
            <person name="Bailey J.V."/>
            <person name="Jones D.S."/>
            <person name="Biddanda B."/>
            <person name="Ruberg S.A."/>
            <person name="Marcus D.N."/>
            <person name="Dick G.J."/>
        </authorList>
    </citation>
    <scope>NUCLEOTIDE SEQUENCE [LARGE SCALE GENOMIC DNA]</scope>
    <source>
        <strain evidence="1">A8</strain>
    </source>
</reference>
<dbReference type="AlphaFoldDB" id="A0A1Y1QAA2"/>
<dbReference type="EMBL" id="MTEJ01000588">
    <property type="protein sequence ID" value="OQX01321.1"/>
    <property type="molecule type" value="Genomic_DNA"/>
</dbReference>
<dbReference type="PROSITE" id="PS51257">
    <property type="entry name" value="PROKAR_LIPOPROTEIN"/>
    <property type="match status" value="1"/>
</dbReference>